<keyword evidence="7" id="KW-1185">Reference proteome</keyword>
<dbReference type="PROSITE" id="PS50919">
    <property type="entry name" value="MIR"/>
    <property type="match status" value="3"/>
</dbReference>
<reference evidence="6 7" key="1">
    <citation type="submission" date="2024-09" db="EMBL/GenBank/DDBJ databases">
        <title>Chromosome-scale assembly of Riccia sorocarpa.</title>
        <authorList>
            <person name="Paukszto L."/>
        </authorList>
    </citation>
    <scope>NUCLEOTIDE SEQUENCE [LARGE SCALE GENOMIC DNA]</scope>
    <source>
        <strain evidence="6">LP-2024</strain>
        <tissue evidence="6">Aerial parts of the thallus</tissue>
    </source>
</reference>
<comment type="caution">
    <text evidence="6">The sequence shown here is derived from an EMBL/GenBank/DDBJ whole genome shotgun (WGS) entry which is preliminary data.</text>
</comment>
<feature type="domain" description="MIR" evidence="5">
    <location>
        <begin position="218"/>
        <end position="273"/>
    </location>
</feature>
<evidence type="ECO:0000256" key="1">
    <source>
        <dbReference type="ARBA" id="ARBA00022729"/>
    </source>
</evidence>
<dbReference type="Gene3D" id="2.80.10.50">
    <property type="match status" value="1"/>
</dbReference>
<dbReference type="Pfam" id="PF02815">
    <property type="entry name" value="MIR"/>
    <property type="match status" value="1"/>
</dbReference>
<dbReference type="Proteomes" id="UP001633002">
    <property type="component" value="Unassembled WGS sequence"/>
</dbReference>
<organism evidence="6 7">
    <name type="scientific">Riccia sorocarpa</name>
    <dbReference type="NCBI Taxonomy" id="122646"/>
    <lineage>
        <taxon>Eukaryota</taxon>
        <taxon>Viridiplantae</taxon>
        <taxon>Streptophyta</taxon>
        <taxon>Embryophyta</taxon>
        <taxon>Marchantiophyta</taxon>
        <taxon>Marchantiopsida</taxon>
        <taxon>Marchantiidae</taxon>
        <taxon>Marchantiales</taxon>
        <taxon>Ricciaceae</taxon>
        <taxon>Riccia</taxon>
    </lineage>
</organism>
<feature type="domain" description="MIR" evidence="5">
    <location>
        <begin position="275"/>
        <end position="330"/>
    </location>
</feature>
<dbReference type="CDD" id="cd23294">
    <property type="entry name" value="beta-trefoil_MIR_AtSDF2-like"/>
    <property type="match status" value="1"/>
</dbReference>
<keyword evidence="4" id="KW-0472">Membrane</keyword>
<feature type="transmembrane region" description="Helical" evidence="4">
    <location>
        <begin position="110"/>
        <end position="138"/>
    </location>
</feature>
<name>A0ABD3GZI5_9MARC</name>
<dbReference type="PANTHER" id="PTHR46809:SF2">
    <property type="entry name" value="GH21273P"/>
    <property type="match status" value="1"/>
</dbReference>
<evidence type="ECO:0000256" key="3">
    <source>
        <dbReference type="SAM" id="MobiDB-lite"/>
    </source>
</evidence>
<dbReference type="PANTHER" id="PTHR46809">
    <property type="entry name" value="STROMAL CELL-DERIVED FACTOR 2-LIKE PROTEIN"/>
    <property type="match status" value="1"/>
</dbReference>
<feature type="domain" description="MIR" evidence="5">
    <location>
        <begin position="156"/>
        <end position="210"/>
    </location>
</feature>
<keyword evidence="1" id="KW-0732">Signal</keyword>
<evidence type="ECO:0000256" key="2">
    <source>
        <dbReference type="ARBA" id="ARBA00022737"/>
    </source>
</evidence>
<dbReference type="SMART" id="SM00472">
    <property type="entry name" value="MIR"/>
    <property type="match status" value="3"/>
</dbReference>
<protein>
    <recommendedName>
        <fullName evidence="5">MIR domain-containing protein</fullName>
    </recommendedName>
</protein>
<dbReference type="InterPro" id="IPR016093">
    <property type="entry name" value="MIR_motif"/>
</dbReference>
<keyword evidence="2" id="KW-0677">Repeat</keyword>
<dbReference type="AlphaFoldDB" id="A0ABD3GZI5"/>
<evidence type="ECO:0000259" key="5">
    <source>
        <dbReference type="PROSITE" id="PS50919"/>
    </source>
</evidence>
<accession>A0ABD3GZI5</accession>
<evidence type="ECO:0000313" key="6">
    <source>
        <dbReference type="EMBL" id="KAL3683201.1"/>
    </source>
</evidence>
<evidence type="ECO:0000256" key="4">
    <source>
        <dbReference type="SAM" id="Phobius"/>
    </source>
</evidence>
<feature type="compositionally biased region" description="Basic and acidic residues" evidence="3">
    <location>
        <begin position="71"/>
        <end position="91"/>
    </location>
</feature>
<dbReference type="SUPFAM" id="SSF82109">
    <property type="entry name" value="MIR domain"/>
    <property type="match status" value="1"/>
</dbReference>
<dbReference type="EMBL" id="JBJQOH010000006">
    <property type="protein sequence ID" value="KAL3683201.1"/>
    <property type="molecule type" value="Genomic_DNA"/>
</dbReference>
<evidence type="ECO:0000313" key="7">
    <source>
        <dbReference type="Proteomes" id="UP001633002"/>
    </source>
</evidence>
<dbReference type="InterPro" id="IPR036300">
    <property type="entry name" value="MIR_dom_sf"/>
</dbReference>
<feature type="region of interest" description="Disordered" evidence="3">
    <location>
        <begin position="42"/>
        <end position="92"/>
    </location>
</feature>
<gene>
    <name evidence="6" type="ORF">R1sor_001223</name>
</gene>
<keyword evidence="4" id="KW-1133">Transmembrane helix</keyword>
<sequence>MAAAFRARVFLQLEPKFEAKNPRSAATIVWYEFRADLISPSGPGKAGSGGGATSSQSLTHRSRLVTGNSGRNKERVDREQESAKARDEQLRRARGNKVLKQQSQFNGKEISIWTVSCLGFSAGMGLLVFGALVLLGFLSPFESSGPQSVGASTGEGREVTYGSLIKLQHDRTKYRLHSHEVPYGTGSGQQSVTGFPGGEDANSYWIVKPIAGAKVKQGEVVTDGSVIRFFHPRTRKWLHSHLHASPITGNYEVSAFGSDEQSDTGDHWKLIIEGKAKVWLRDQKVRFLHVDTGGYLHSHDKKYSRIVSGQQEVCGIPKKNSDNLWFAAEGVYFPSGKDSKESI</sequence>
<keyword evidence="4" id="KW-0812">Transmembrane</keyword>
<proteinExistence type="predicted"/>